<feature type="domain" description="PDZ" evidence="1">
    <location>
        <begin position="270"/>
        <end position="337"/>
    </location>
</feature>
<dbReference type="SUPFAM" id="SSF50156">
    <property type="entry name" value="PDZ domain-like"/>
    <property type="match status" value="1"/>
</dbReference>
<dbReference type="Proteomes" id="UP000055136">
    <property type="component" value="Chromosome"/>
</dbReference>
<evidence type="ECO:0000259" key="1">
    <source>
        <dbReference type="PROSITE" id="PS50106"/>
    </source>
</evidence>
<dbReference type="Gene3D" id="2.30.42.10">
    <property type="match status" value="1"/>
</dbReference>
<proteinExistence type="predicted"/>
<accession>A0A0S2TDK8</accession>
<dbReference type="EMBL" id="CP013099">
    <property type="protein sequence ID" value="ALP53244.1"/>
    <property type="molecule type" value="Genomic_DNA"/>
</dbReference>
<sequence length="368" mass="41088">MPASGKQISVVDLIKSSAKRRIVLLGEHHDNMEHHRWQLQMITGLHSLDPQMVLGFEMFPRQVQGVLDEWVAGTLSEEAFLQRVNWDEYWSFDPQLYLPLFHFARMNSIPIYALNVDRTLIREVGRQGWGNVSEERKEGVSEPAAASEGYRQLLANVFMQHGENHAEGSDKELVQKAMAMPGFARFVESQQVWDRAMAQAIAEGARANPDAQFVAVLGSGHMMYDFGVPEQLADLGMPKPYVLIPWDPEFECDYIQKNFADAVIGLKAFRFSEQRGPNDGPRLGVYLDAGENGVVIKDIVPDSVAEGLGLKPGDLIVGMAGSKITEVEQVIDIVKSTHFGTWLPLKVKRADAMLDLVAKFPPQAEQSE</sequence>
<dbReference type="CDD" id="cd14727">
    <property type="entry name" value="ChanN-like"/>
    <property type="match status" value="1"/>
</dbReference>
<protein>
    <recommendedName>
        <fullName evidence="1">PDZ domain-containing protein</fullName>
    </recommendedName>
</protein>
<keyword evidence="3" id="KW-1185">Reference proteome</keyword>
<dbReference type="STRING" id="1748243.Tel_08805"/>
<name>A0A0S2TDK8_9GAMM</name>
<dbReference type="InterPro" id="IPR041489">
    <property type="entry name" value="PDZ_6"/>
</dbReference>
<dbReference type="PROSITE" id="PS50106">
    <property type="entry name" value="PDZ"/>
    <property type="match status" value="1"/>
</dbReference>
<evidence type="ECO:0000313" key="2">
    <source>
        <dbReference type="EMBL" id="ALP53244.1"/>
    </source>
</evidence>
<evidence type="ECO:0000313" key="3">
    <source>
        <dbReference type="Proteomes" id="UP000055136"/>
    </source>
</evidence>
<dbReference type="Pfam" id="PF17820">
    <property type="entry name" value="PDZ_6"/>
    <property type="match status" value="1"/>
</dbReference>
<dbReference type="SMART" id="SM00228">
    <property type="entry name" value="PDZ"/>
    <property type="match status" value="1"/>
</dbReference>
<dbReference type="AlphaFoldDB" id="A0A0S2TDK8"/>
<dbReference type="Pfam" id="PF04187">
    <property type="entry name" value="Cofac_haem_bdg"/>
    <property type="match status" value="1"/>
</dbReference>
<gene>
    <name evidence="2" type="ORF">Tel_08805</name>
</gene>
<dbReference type="KEGG" id="tee:Tel_08805"/>
<dbReference type="SUPFAM" id="SSF159501">
    <property type="entry name" value="EreA/ChaN-like"/>
    <property type="match status" value="1"/>
</dbReference>
<dbReference type="Gene3D" id="3.40.50.11550">
    <property type="match status" value="1"/>
</dbReference>
<dbReference type="InterPro" id="IPR001478">
    <property type="entry name" value="PDZ"/>
</dbReference>
<dbReference type="InterPro" id="IPR036034">
    <property type="entry name" value="PDZ_sf"/>
</dbReference>
<reference evidence="2" key="1">
    <citation type="submission" date="2015-10" db="EMBL/GenBank/DDBJ databases">
        <title>Description of Candidatus Tenderia electrophaga gen. nov, sp. nov., an Uncultivated Electroautotroph from a Biocathode Enrichment.</title>
        <authorList>
            <person name="Eddie B.J."/>
            <person name="Malanoski A.P."/>
            <person name="Wang Z."/>
            <person name="Hall R.J."/>
            <person name="Oh S.D."/>
            <person name="Heiner C."/>
            <person name="Lin B."/>
            <person name="Strycharz-Glaven S.M."/>
        </authorList>
    </citation>
    <scope>NUCLEOTIDE SEQUENCE [LARGE SCALE GENOMIC DNA]</scope>
    <source>
        <strain evidence="2">NRL1</strain>
    </source>
</reference>
<dbReference type="InterPro" id="IPR007314">
    <property type="entry name" value="Cofac_haem-bd_dom"/>
</dbReference>
<organism evidence="2 3">
    <name type="scientific">Candidatus Tenderia electrophaga</name>
    <dbReference type="NCBI Taxonomy" id="1748243"/>
    <lineage>
        <taxon>Bacteria</taxon>
        <taxon>Pseudomonadati</taxon>
        <taxon>Pseudomonadota</taxon>
        <taxon>Gammaproteobacteria</taxon>
        <taxon>Candidatus Tenderiales</taxon>
        <taxon>Candidatus Tenderiaceae</taxon>
        <taxon>Candidatus Tenderia</taxon>
    </lineage>
</organism>